<reference evidence="4" key="1">
    <citation type="submission" date="2021-05" db="EMBL/GenBank/DDBJ databases">
        <authorList>
            <person name="Alioto T."/>
            <person name="Alioto T."/>
            <person name="Gomez Garrido J."/>
        </authorList>
    </citation>
    <scope>NUCLEOTIDE SEQUENCE</scope>
</reference>
<dbReference type="EMBL" id="HBUF01221327">
    <property type="protein sequence ID" value="CAG6669530.1"/>
    <property type="molecule type" value="Transcribed_RNA"/>
</dbReference>
<dbReference type="SUPFAM" id="SSF47616">
    <property type="entry name" value="GST C-terminal domain-like"/>
    <property type="match status" value="1"/>
</dbReference>
<dbReference type="EMBL" id="HBUF01221328">
    <property type="protein sequence ID" value="CAG6669531.1"/>
    <property type="molecule type" value="Transcribed_RNA"/>
</dbReference>
<dbReference type="InterPro" id="IPR036282">
    <property type="entry name" value="Glutathione-S-Trfase_C_sf"/>
</dbReference>
<dbReference type="EMBL" id="HBUF01221329">
    <property type="protein sequence ID" value="CAG6669532.1"/>
    <property type="molecule type" value="Transcribed_RNA"/>
</dbReference>
<dbReference type="EMBL" id="HBUF01221330">
    <property type="protein sequence ID" value="CAG6669533.1"/>
    <property type="molecule type" value="Transcribed_RNA"/>
</dbReference>
<feature type="domain" description="GST N-terminal" evidence="2">
    <location>
        <begin position="1"/>
        <end position="82"/>
    </location>
</feature>
<dbReference type="EMBL" id="HBUF01347224">
    <property type="protein sequence ID" value="CAG6710555.1"/>
    <property type="molecule type" value="Transcribed_RNA"/>
</dbReference>
<dbReference type="GO" id="GO:0006749">
    <property type="term" value="P:glutathione metabolic process"/>
    <property type="evidence" value="ECO:0007669"/>
    <property type="project" value="TreeGrafter"/>
</dbReference>
<sequence length="216" mass="24298">MGLILHEISASPPVRAVKLCLKELGLEAEYKLCNLLAREQLSPEYIEKNPQHTVPTLEDGDFIIWDSHAINGYLVSTYGKNDALYPKDPKVRALVDQRLHFDTGILFSALRNIGAKIFFAGEKEVREEDQKKVKEALAFLEKFLEGKKFITGDTYNIADFSVYTTASCLLVFVPELDKYPNVAKYFDNCKSAFKGISTDDEGLQAFKDLFKKATSG</sequence>
<proteinExistence type="predicted"/>
<dbReference type="PROSITE" id="PS50405">
    <property type="entry name" value="GST_CTER"/>
    <property type="match status" value="1"/>
</dbReference>
<evidence type="ECO:0000313" key="4">
    <source>
        <dbReference type="EMBL" id="CAG6625007.1"/>
    </source>
</evidence>
<dbReference type="InterPro" id="IPR040079">
    <property type="entry name" value="Glutathione_S-Trfase"/>
</dbReference>
<dbReference type="InterPro" id="IPR004045">
    <property type="entry name" value="Glutathione_S-Trfase_N"/>
</dbReference>
<dbReference type="InterPro" id="IPR004046">
    <property type="entry name" value="GST_C"/>
</dbReference>
<dbReference type="GO" id="GO:0004364">
    <property type="term" value="F:glutathione transferase activity"/>
    <property type="evidence" value="ECO:0007669"/>
    <property type="project" value="TreeGrafter"/>
</dbReference>
<dbReference type="Pfam" id="PF00043">
    <property type="entry name" value="GST_C"/>
    <property type="match status" value="1"/>
</dbReference>
<dbReference type="SFLD" id="SFLDS00019">
    <property type="entry name" value="Glutathione_Transferase_(cytos"/>
    <property type="match status" value="1"/>
</dbReference>
<dbReference type="EMBL" id="HBUF01347225">
    <property type="protein sequence ID" value="CAG6710556.1"/>
    <property type="molecule type" value="Transcribed_RNA"/>
</dbReference>
<protein>
    <submittedName>
        <fullName evidence="4">Glutathione S-transferase 1</fullName>
    </submittedName>
</protein>
<dbReference type="EMBL" id="HBUF01058748">
    <property type="protein sequence ID" value="CAG6625007.1"/>
    <property type="molecule type" value="Transcribed_RNA"/>
</dbReference>
<name>A0A8D8VG80_9HEMI</name>
<evidence type="ECO:0000259" key="3">
    <source>
        <dbReference type="PROSITE" id="PS50405"/>
    </source>
</evidence>
<dbReference type="InterPro" id="IPR036249">
    <property type="entry name" value="Thioredoxin-like_sf"/>
</dbReference>
<dbReference type="SFLD" id="SFLDG00358">
    <property type="entry name" value="Main_(cytGST)"/>
    <property type="match status" value="1"/>
</dbReference>
<dbReference type="FunFam" id="1.20.1050.10:FF:000007">
    <property type="entry name" value="Glutathione S-transferase 1-1"/>
    <property type="match status" value="1"/>
</dbReference>
<dbReference type="AlphaFoldDB" id="A0A8D8VG80"/>
<dbReference type="Gene3D" id="3.40.30.10">
    <property type="entry name" value="Glutaredoxin"/>
    <property type="match status" value="1"/>
</dbReference>
<dbReference type="Pfam" id="PF13417">
    <property type="entry name" value="GST_N_3"/>
    <property type="match status" value="1"/>
</dbReference>
<dbReference type="InterPro" id="IPR010987">
    <property type="entry name" value="Glutathione-S-Trfase_C-like"/>
</dbReference>
<evidence type="ECO:0000259" key="2">
    <source>
        <dbReference type="PROSITE" id="PS50404"/>
    </source>
</evidence>
<organism evidence="4">
    <name type="scientific">Cacopsylla melanoneura</name>
    <dbReference type="NCBI Taxonomy" id="428564"/>
    <lineage>
        <taxon>Eukaryota</taxon>
        <taxon>Metazoa</taxon>
        <taxon>Ecdysozoa</taxon>
        <taxon>Arthropoda</taxon>
        <taxon>Hexapoda</taxon>
        <taxon>Insecta</taxon>
        <taxon>Pterygota</taxon>
        <taxon>Neoptera</taxon>
        <taxon>Paraneoptera</taxon>
        <taxon>Hemiptera</taxon>
        <taxon>Sternorrhyncha</taxon>
        <taxon>Psylloidea</taxon>
        <taxon>Psyllidae</taxon>
        <taxon>Psyllinae</taxon>
        <taxon>Cacopsylla</taxon>
    </lineage>
</organism>
<dbReference type="CDD" id="cd03177">
    <property type="entry name" value="GST_C_Delta_Epsilon"/>
    <property type="match status" value="1"/>
</dbReference>
<dbReference type="SFLD" id="SFLDG01153">
    <property type="entry name" value="Main.4:_Theta-like"/>
    <property type="match status" value="1"/>
</dbReference>
<dbReference type="PANTHER" id="PTHR43969">
    <property type="entry name" value="GLUTATHIONE S TRANSFERASE D10, ISOFORM A-RELATED"/>
    <property type="match status" value="1"/>
</dbReference>
<dbReference type="EMBL" id="HBUF01058749">
    <property type="protein sequence ID" value="CAG6625008.1"/>
    <property type="molecule type" value="Transcribed_RNA"/>
</dbReference>
<dbReference type="EMBL" id="HBUF01058750">
    <property type="protein sequence ID" value="CAG6625009.1"/>
    <property type="molecule type" value="Transcribed_RNA"/>
</dbReference>
<dbReference type="Gene3D" id="1.20.1050.10">
    <property type="match status" value="1"/>
</dbReference>
<dbReference type="SUPFAM" id="SSF52833">
    <property type="entry name" value="Thioredoxin-like"/>
    <property type="match status" value="1"/>
</dbReference>
<accession>A0A8D8VG80</accession>
<dbReference type="PANTHER" id="PTHR43969:SF9">
    <property type="entry name" value="GLUTATHIONE S TRANSFERASE D10, ISOFORM A-RELATED"/>
    <property type="match status" value="1"/>
</dbReference>
<feature type="domain" description="GST C-terminal" evidence="3">
    <location>
        <begin position="88"/>
        <end position="215"/>
    </location>
</feature>
<dbReference type="EMBL" id="HBUF01347223">
    <property type="protein sequence ID" value="CAG6710554.1"/>
    <property type="molecule type" value="Transcribed_RNA"/>
</dbReference>
<dbReference type="PROSITE" id="PS50404">
    <property type="entry name" value="GST_NTER"/>
    <property type="match status" value="1"/>
</dbReference>
<dbReference type="CDD" id="cd03045">
    <property type="entry name" value="GST_N_Delta_Epsilon"/>
    <property type="match status" value="1"/>
</dbReference>
<evidence type="ECO:0000256" key="1">
    <source>
        <dbReference type="ARBA" id="ARBA00011738"/>
    </source>
</evidence>
<keyword evidence="4" id="KW-0808">Transferase</keyword>
<dbReference type="FunFam" id="3.40.30.10:FF:000034">
    <property type="entry name" value="glutathione S-transferase 1"/>
    <property type="match status" value="1"/>
</dbReference>
<comment type="subunit">
    <text evidence="1">Homodimer.</text>
</comment>